<dbReference type="EMBL" id="JACXZA010000002">
    <property type="protein sequence ID" value="MBD3919408.1"/>
    <property type="molecule type" value="Genomic_DNA"/>
</dbReference>
<keyword evidence="2 5" id="KW-0812">Transmembrane</keyword>
<dbReference type="Gene3D" id="3.40.1710.10">
    <property type="entry name" value="abc type-2 transporter like domain"/>
    <property type="match status" value="1"/>
</dbReference>
<evidence type="ECO:0000256" key="1">
    <source>
        <dbReference type="ARBA" id="ARBA00004141"/>
    </source>
</evidence>
<keyword evidence="4 5" id="KW-0472">Membrane</keyword>
<dbReference type="PANTHER" id="PTHR43077">
    <property type="entry name" value="TRANSPORT PERMEASE YVFS-RELATED"/>
    <property type="match status" value="1"/>
</dbReference>
<evidence type="ECO:0000256" key="4">
    <source>
        <dbReference type="ARBA" id="ARBA00023136"/>
    </source>
</evidence>
<dbReference type="InterPro" id="IPR013525">
    <property type="entry name" value="ABC2_TM"/>
</dbReference>
<comment type="caution">
    <text evidence="7">The sequence shown here is derived from an EMBL/GenBank/DDBJ whole genome shotgun (WGS) entry which is preliminary data.</text>
</comment>
<dbReference type="RefSeq" id="WP_191203654.1">
    <property type="nucleotide sequence ID" value="NZ_JACXZA010000002.1"/>
</dbReference>
<proteinExistence type="predicted"/>
<feature type="domain" description="ABC-2 type transporter transmembrane" evidence="6">
    <location>
        <begin position="20"/>
        <end position="363"/>
    </location>
</feature>
<dbReference type="PANTHER" id="PTHR43077:SF5">
    <property type="entry name" value="PHAGE INFECTION PROTEIN"/>
    <property type="match status" value="1"/>
</dbReference>
<dbReference type="InterPro" id="IPR051328">
    <property type="entry name" value="T7SS_ABC-Transporter"/>
</dbReference>
<name>A0ABR8MTW9_9BACL</name>
<evidence type="ECO:0000259" key="6">
    <source>
        <dbReference type="Pfam" id="PF12698"/>
    </source>
</evidence>
<organism evidence="7 8">
    <name type="scientific">Paenibacillus terricola</name>
    <dbReference type="NCBI Taxonomy" id="2763503"/>
    <lineage>
        <taxon>Bacteria</taxon>
        <taxon>Bacillati</taxon>
        <taxon>Bacillota</taxon>
        <taxon>Bacilli</taxon>
        <taxon>Bacillales</taxon>
        <taxon>Paenibacillaceae</taxon>
        <taxon>Paenibacillus</taxon>
    </lineage>
</organism>
<evidence type="ECO:0000256" key="3">
    <source>
        <dbReference type="ARBA" id="ARBA00022989"/>
    </source>
</evidence>
<feature type="transmembrane region" description="Helical" evidence="5">
    <location>
        <begin position="15"/>
        <end position="36"/>
    </location>
</feature>
<keyword evidence="3 5" id="KW-1133">Transmembrane helix</keyword>
<reference evidence="7 8" key="1">
    <citation type="submission" date="2020-09" db="EMBL/GenBank/DDBJ databases">
        <title>Paenibacillus sp. strain PR3 16S rRNA gene Genome sequencing and assembly.</title>
        <authorList>
            <person name="Kim J."/>
        </authorList>
    </citation>
    <scope>NUCLEOTIDE SEQUENCE [LARGE SCALE GENOMIC DNA]</scope>
    <source>
        <strain evidence="7 8">PR3</strain>
    </source>
</reference>
<protein>
    <submittedName>
        <fullName evidence="7">ABC transporter permease</fullName>
    </submittedName>
</protein>
<feature type="transmembrane region" description="Helical" evidence="5">
    <location>
        <begin position="348"/>
        <end position="366"/>
    </location>
</feature>
<feature type="transmembrane region" description="Helical" evidence="5">
    <location>
        <begin position="261"/>
        <end position="283"/>
    </location>
</feature>
<evidence type="ECO:0000313" key="7">
    <source>
        <dbReference type="EMBL" id="MBD3919408.1"/>
    </source>
</evidence>
<dbReference type="Pfam" id="PF12698">
    <property type="entry name" value="ABC2_membrane_3"/>
    <property type="match status" value="1"/>
</dbReference>
<feature type="transmembrane region" description="Helical" evidence="5">
    <location>
        <begin position="191"/>
        <end position="212"/>
    </location>
</feature>
<feature type="transmembrane region" description="Helical" evidence="5">
    <location>
        <begin position="232"/>
        <end position="254"/>
    </location>
</feature>
<evidence type="ECO:0000256" key="2">
    <source>
        <dbReference type="ARBA" id="ARBA00022692"/>
    </source>
</evidence>
<dbReference type="Proteomes" id="UP000609346">
    <property type="component" value="Unassembled WGS sequence"/>
</dbReference>
<gene>
    <name evidence="7" type="ORF">H8B09_11650</name>
</gene>
<evidence type="ECO:0000313" key="8">
    <source>
        <dbReference type="Proteomes" id="UP000609346"/>
    </source>
</evidence>
<accession>A0ABR8MTW9</accession>
<sequence>MKNALKAYLTKGQTIVALVVALMALTIFVVCWMTAYDGVSDRTDHLKIAVVNEDREFGNQLIKQFQESMPFEITTPSAEEARTQLERRKVHLIMTIPSDFSSNLTTPDAKAKIRFTVNQSNPQMTRSVMDSVVARITQQLKDSTTLEGTQAVLTGMQMPEEQAGQTAQALLSKVEAQTETLNPIQGMQNQMLPMMLVLGSFVGAMLMAMNLQQVTTAIGSALSARQHFAARVVLNVGGAVIISIVGSTLIYALGGQMESGFLLFWLFSMLMLLTFMFFAQLFLLLLGMAGMFVNMMMLSLQLVTSGTIVPREVLSGFFKSLGQYLPATYAVDGLFNLGFGGIQTGHDVAILFIILAISALLGFVLLQLKVRKQPAAVENTQAAVKNEVVAN</sequence>
<comment type="subcellular location">
    <subcellularLocation>
        <location evidence="1">Membrane</location>
        <topology evidence="1">Multi-pass membrane protein</topology>
    </subcellularLocation>
</comment>
<keyword evidence="8" id="KW-1185">Reference proteome</keyword>
<evidence type="ECO:0000256" key="5">
    <source>
        <dbReference type="SAM" id="Phobius"/>
    </source>
</evidence>